<dbReference type="RefSeq" id="WP_153352752.1">
    <property type="nucleotide sequence ID" value="NZ_JAYKOO010000018.1"/>
</dbReference>
<dbReference type="InterPro" id="IPR028082">
    <property type="entry name" value="Peripla_BP_I"/>
</dbReference>
<dbReference type="Proteomes" id="UP000435138">
    <property type="component" value="Unassembled WGS sequence"/>
</dbReference>
<reference evidence="1 2" key="1">
    <citation type="submission" date="2019-11" db="EMBL/GenBank/DDBJ databases">
        <title>Genome analysis of Rhizobacterium cereale a novel genus and species isolated from maize roots in North Spain.</title>
        <authorList>
            <person name="Menendez E."/>
            <person name="Flores-Felix J.D."/>
            <person name="Ramirez-Bahena M.-H."/>
            <person name="Igual J.M."/>
            <person name="Garcia-Fraile P."/>
            <person name="Peix A."/>
            <person name="Velazquez E."/>
        </authorList>
    </citation>
    <scope>NUCLEOTIDE SEQUENCE [LARGE SCALE GENOMIC DNA]</scope>
    <source>
        <strain evidence="1 2">RZME27</strain>
    </source>
</reference>
<dbReference type="EMBL" id="WIXI01000025">
    <property type="protein sequence ID" value="MQY45197.1"/>
    <property type="molecule type" value="Genomic_DNA"/>
</dbReference>
<keyword evidence="2" id="KW-1185">Reference proteome</keyword>
<accession>A0A6A8A5R3</accession>
<name>A0A6A8A5R3_9HYPH</name>
<protein>
    <recommendedName>
        <fullName evidence="3">ABC transporter substrate-binding protein</fullName>
    </recommendedName>
</protein>
<sequence length="351" mass="35995">MANDKALKPPPTTVEETFGRGSMEITLLLAKSKNGYYEGASRDIRDGAALAVRELDEAGAMKIKVVDVAAGPSSVAGAVSAANGRNSGLLVSFAPQSTTAAIAAIVPEQRPSLINLATSVSGSKVFSFGFDEVASAARGARRVIASGQKKIVVLVPAHLPASEERALETAISQAGGSVTGVIRYDSGTASDLLERNKPLLDAANVALLMGDGAAVGAVLKGLRATSAALQIVGTSHWPMSVYTEPAAANAIIATSDPEAMRSVGVRYEVANKRPFSIHAALGYDSVAITAGIVRSTGATAISPEALISKTGFRGVTGLFRLTAAGAIERRLGVYKVETGRLVSVEAGSESF</sequence>
<dbReference type="AlphaFoldDB" id="A0A6A8A5R3"/>
<dbReference type="Gene3D" id="3.40.50.2300">
    <property type="match status" value="2"/>
</dbReference>
<evidence type="ECO:0000313" key="1">
    <source>
        <dbReference type="EMBL" id="MQY45197.1"/>
    </source>
</evidence>
<evidence type="ECO:0000313" key="2">
    <source>
        <dbReference type="Proteomes" id="UP000435138"/>
    </source>
</evidence>
<proteinExistence type="predicted"/>
<organism evidence="1 2">
    <name type="scientific">Endobacterium cereale</name>
    <dbReference type="NCBI Taxonomy" id="2663029"/>
    <lineage>
        <taxon>Bacteria</taxon>
        <taxon>Pseudomonadati</taxon>
        <taxon>Pseudomonadota</taxon>
        <taxon>Alphaproteobacteria</taxon>
        <taxon>Hyphomicrobiales</taxon>
        <taxon>Rhizobiaceae</taxon>
        <taxon>Endobacterium</taxon>
    </lineage>
</organism>
<dbReference type="SUPFAM" id="SSF53822">
    <property type="entry name" value="Periplasmic binding protein-like I"/>
    <property type="match status" value="1"/>
</dbReference>
<evidence type="ECO:0008006" key="3">
    <source>
        <dbReference type="Google" id="ProtNLM"/>
    </source>
</evidence>
<gene>
    <name evidence="1" type="ORF">GAO09_03835</name>
</gene>
<comment type="caution">
    <text evidence="1">The sequence shown here is derived from an EMBL/GenBank/DDBJ whole genome shotgun (WGS) entry which is preliminary data.</text>
</comment>